<dbReference type="AlphaFoldDB" id="A0A1T4RXG9"/>
<reference evidence="2" key="1">
    <citation type="submission" date="2017-02" db="EMBL/GenBank/DDBJ databases">
        <authorList>
            <person name="Varghese N."/>
            <person name="Submissions S."/>
        </authorList>
    </citation>
    <scope>NUCLEOTIDE SEQUENCE [LARGE SCALE GENOMIC DNA]</scope>
    <source>
        <strain evidence="2">DSM 22224</strain>
    </source>
</reference>
<keyword evidence="2" id="KW-1185">Reference proteome</keyword>
<name>A0A1T4RXG9_9BACT</name>
<dbReference type="OrthoDB" id="1063692at2"/>
<dbReference type="RefSeq" id="WP_078670025.1">
    <property type="nucleotide sequence ID" value="NZ_FUWZ01000002.1"/>
</dbReference>
<evidence type="ECO:0000313" key="2">
    <source>
        <dbReference type="Proteomes" id="UP000190367"/>
    </source>
</evidence>
<sequence length="219" mass="25268">MAKKISTGDIFYWKQEGHPRYIFGRVLFDVDRQLKNVIVDKESYFNSYAGCQLVEIFKGIYASTSPPDNPEILIPRVFVFRMDLKSHQMECGKAGYKEVDITKVEFPEVVGNAYNEVRLMRGELYFRTAIKDAVAYPGILPGAEFPAVILDAALALQGREDLIEGEYYPESLTDLDLHYHPDLRQKIYHDLKISPDVSYYELAKEMGRDLERLYAVHKK</sequence>
<dbReference type="Proteomes" id="UP000190367">
    <property type="component" value="Unassembled WGS sequence"/>
</dbReference>
<evidence type="ECO:0008006" key="3">
    <source>
        <dbReference type="Google" id="ProtNLM"/>
    </source>
</evidence>
<dbReference type="EMBL" id="FUWZ01000002">
    <property type="protein sequence ID" value="SKA20645.1"/>
    <property type="molecule type" value="Genomic_DNA"/>
</dbReference>
<gene>
    <name evidence="1" type="ORF">SAMN04488128_1021574</name>
</gene>
<evidence type="ECO:0000313" key="1">
    <source>
        <dbReference type="EMBL" id="SKA20645.1"/>
    </source>
</evidence>
<accession>A0A1T4RXG9</accession>
<protein>
    <recommendedName>
        <fullName evidence="3">Immunity protein 26</fullName>
    </recommendedName>
</protein>
<proteinExistence type="predicted"/>
<organism evidence="1 2">
    <name type="scientific">Chitinophaga eiseniae</name>
    <dbReference type="NCBI Taxonomy" id="634771"/>
    <lineage>
        <taxon>Bacteria</taxon>
        <taxon>Pseudomonadati</taxon>
        <taxon>Bacteroidota</taxon>
        <taxon>Chitinophagia</taxon>
        <taxon>Chitinophagales</taxon>
        <taxon>Chitinophagaceae</taxon>
        <taxon>Chitinophaga</taxon>
    </lineage>
</organism>